<protein>
    <submittedName>
        <fullName evidence="3">Uncharacterized protein</fullName>
    </submittedName>
</protein>
<gene>
    <name evidence="3" type="ORF">DEE74_22725</name>
</gene>
<dbReference type="AlphaFoldDB" id="A0AAW4QCM7"/>
<dbReference type="Proteomes" id="UP001199322">
    <property type="component" value="Unassembled WGS sequence"/>
</dbReference>
<organism evidence="3 4">
    <name type="scientific">Ralstonia pickettii</name>
    <name type="common">Burkholderia pickettii</name>
    <dbReference type="NCBI Taxonomy" id="329"/>
    <lineage>
        <taxon>Bacteria</taxon>
        <taxon>Pseudomonadati</taxon>
        <taxon>Pseudomonadota</taxon>
        <taxon>Betaproteobacteria</taxon>
        <taxon>Burkholderiales</taxon>
        <taxon>Burkholderiaceae</taxon>
        <taxon>Ralstonia</taxon>
    </lineage>
</organism>
<evidence type="ECO:0000313" key="3">
    <source>
        <dbReference type="EMBL" id="MBX3892687.1"/>
    </source>
</evidence>
<accession>A0AAW4QCM7</accession>
<evidence type="ECO:0000313" key="4">
    <source>
        <dbReference type="Proteomes" id="UP001199322"/>
    </source>
</evidence>
<feature type="coiled-coil region" evidence="1">
    <location>
        <begin position="37"/>
        <end position="127"/>
    </location>
</feature>
<dbReference type="RefSeq" id="WP_146049750.1">
    <property type="nucleotide sequence ID" value="NZ_CATWFT010000022.1"/>
</dbReference>
<name>A0AAW4QCM7_RALPI</name>
<proteinExistence type="predicted"/>
<dbReference type="EMBL" id="QGBI01000028">
    <property type="protein sequence ID" value="MBX3892687.1"/>
    <property type="molecule type" value="Genomic_DNA"/>
</dbReference>
<reference evidence="3" key="1">
    <citation type="submission" date="2018-06" db="EMBL/GenBank/DDBJ databases">
        <authorList>
            <person name="O'Rourke A."/>
        </authorList>
    </citation>
    <scope>NUCLEOTIDE SEQUENCE</scope>
    <source>
        <strain evidence="3">132550021-3</strain>
    </source>
</reference>
<feature type="region of interest" description="Disordered" evidence="2">
    <location>
        <begin position="1"/>
        <end position="20"/>
    </location>
</feature>
<sequence length="246" mass="27607">MSQPVNPESLSMQTTTPQLPPELQAHVEQYQDIRASFETARDEADRLDAAIQRQRKAVEGAENEAMQAREEVAHLLRQPGTSPKEVQRLKAKERAAYTLAEDNRSVMAELEAAYQDATNQVGSAKAKERSCYSQLLSAYADALMKQADVVLEPLYRAIQMQEWAYAAQTGKGIADWEYRSTDARSAALAVMYGRIKQGLDTFRFEAKGDAVLQAVQRPDGLDRFKEISPAARHRNKVLQQLTARQH</sequence>
<feature type="compositionally biased region" description="Polar residues" evidence="2">
    <location>
        <begin position="1"/>
        <end position="17"/>
    </location>
</feature>
<evidence type="ECO:0000256" key="1">
    <source>
        <dbReference type="SAM" id="Coils"/>
    </source>
</evidence>
<comment type="caution">
    <text evidence="3">The sequence shown here is derived from an EMBL/GenBank/DDBJ whole genome shotgun (WGS) entry which is preliminary data.</text>
</comment>
<keyword evidence="1" id="KW-0175">Coiled coil</keyword>
<evidence type="ECO:0000256" key="2">
    <source>
        <dbReference type="SAM" id="MobiDB-lite"/>
    </source>
</evidence>